<dbReference type="InterPro" id="IPR030523">
    <property type="entry name" value="SH2B"/>
</dbReference>
<dbReference type="PRINTS" id="PR00401">
    <property type="entry name" value="SH2DOMAIN"/>
</dbReference>
<dbReference type="FunFam" id="3.30.505.10:FF:000008">
    <property type="entry name" value="SH2B adapter protein 1 isoform 2"/>
    <property type="match status" value="1"/>
</dbReference>
<comment type="caution">
    <text evidence="7">The sequence shown here is derived from an EMBL/GenBank/DDBJ whole genome shotgun (WGS) entry which is preliminary data.</text>
</comment>
<protein>
    <submittedName>
        <fullName evidence="7">Signal transduction protein lnk-realted</fullName>
    </submittedName>
</protein>
<keyword evidence="8" id="KW-1185">Reference proteome</keyword>
<evidence type="ECO:0000313" key="8">
    <source>
        <dbReference type="Proteomes" id="UP000037510"/>
    </source>
</evidence>
<dbReference type="InterPro" id="IPR000980">
    <property type="entry name" value="SH2"/>
</dbReference>
<evidence type="ECO:0000256" key="5">
    <source>
        <dbReference type="SAM" id="MobiDB-lite"/>
    </source>
</evidence>
<sequence length="199" mass="22025">MKSWLATIKYCMRSPPTTQPPPDALPGGSEPTPPDLPPRRDLPTSSTRVSLTEWPWFHGTLARSAAAGCVLAGGAAAHGCYLVRQSETRRGEYVLTFNFQGRAKHLRMTLSESGQCRVQHLWFPNVLDMLEHFRAHAIPLESGGAADVTLTEYVVCQDAARHQLGVTHGSDVRMRRAELEALLVAHHDIRAVDNQYSFV</sequence>
<dbReference type="GO" id="GO:0005068">
    <property type="term" value="F:transmembrane receptor protein tyrosine kinase adaptor activity"/>
    <property type="evidence" value="ECO:0007669"/>
    <property type="project" value="TreeGrafter"/>
</dbReference>
<dbReference type="STRING" id="104452.A0A0L7LLZ2"/>
<dbReference type="Pfam" id="PF00017">
    <property type="entry name" value="SH2"/>
    <property type="match status" value="1"/>
</dbReference>
<dbReference type="GO" id="GO:0005886">
    <property type="term" value="C:plasma membrane"/>
    <property type="evidence" value="ECO:0007669"/>
    <property type="project" value="TreeGrafter"/>
</dbReference>
<evidence type="ECO:0000256" key="1">
    <source>
        <dbReference type="ARBA" id="ARBA00010220"/>
    </source>
</evidence>
<evidence type="ECO:0000256" key="4">
    <source>
        <dbReference type="PROSITE-ProRule" id="PRU00191"/>
    </source>
</evidence>
<dbReference type="InterPro" id="IPR036860">
    <property type="entry name" value="SH2_dom_sf"/>
</dbReference>
<name>A0A0L7LLZ2_OPEBR</name>
<dbReference type="GO" id="GO:0035556">
    <property type="term" value="P:intracellular signal transduction"/>
    <property type="evidence" value="ECO:0007669"/>
    <property type="project" value="TreeGrafter"/>
</dbReference>
<dbReference type="PROSITE" id="PS50001">
    <property type="entry name" value="SH2"/>
    <property type="match status" value="1"/>
</dbReference>
<comment type="similarity">
    <text evidence="1">Belongs to the SH2B adapter family.</text>
</comment>
<dbReference type="Gene3D" id="3.30.505.10">
    <property type="entry name" value="SH2 domain"/>
    <property type="match status" value="1"/>
</dbReference>
<evidence type="ECO:0000259" key="6">
    <source>
        <dbReference type="PROSITE" id="PS50001"/>
    </source>
</evidence>
<keyword evidence="3 4" id="KW-0727">SH2 domain</keyword>
<dbReference type="EMBL" id="JTDY01000687">
    <property type="protein sequence ID" value="KOB76211.1"/>
    <property type="molecule type" value="Genomic_DNA"/>
</dbReference>
<evidence type="ECO:0000256" key="3">
    <source>
        <dbReference type="ARBA" id="ARBA00022999"/>
    </source>
</evidence>
<evidence type="ECO:0000256" key="2">
    <source>
        <dbReference type="ARBA" id="ARBA00022553"/>
    </source>
</evidence>
<dbReference type="SMART" id="SM00252">
    <property type="entry name" value="SH2"/>
    <property type="match status" value="1"/>
</dbReference>
<feature type="domain" description="SH2" evidence="6">
    <location>
        <begin position="56"/>
        <end position="154"/>
    </location>
</feature>
<feature type="region of interest" description="Disordered" evidence="5">
    <location>
        <begin position="12"/>
        <end position="45"/>
    </location>
</feature>
<organism evidence="7 8">
    <name type="scientific">Operophtera brumata</name>
    <name type="common">Winter moth</name>
    <name type="synonym">Phalaena brumata</name>
    <dbReference type="NCBI Taxonomy" id="104452"/>
    <lineage>
        <taxon>Eukaryota</taxon>
        <taxon>Metazoa</taxon>
        <taxon>Ecdysozoa</taxon>
        <taxon>Arthropoda</taxon>
        <taxon>Hexapoda</taxon>
        <taxon>Insecta</taxon>
        <taxon>Pterygota</taxon>
        <taxon>Neoptera</taxon>
        <taxon>Endopterygota</taxon>
        <taxon>Lepidoptera</taxon>
        <taxon>Glossata</taxon>
        <taxon>Ditrysia</taxon>
        <taxon>Geometroidea</taxon>
        <taxon>Geometridae</taxon>
        <taxon>Larentiinae</taxon>
        <taxon>Operophtera</taxon>
    </lineage>
</organism>
<gene>
    <name evidence="7" type="ORF">OBRU01_04615</name>
</gene>
<accession>A0A0L7LLZ2</accession>
<dbReference type="PANTHER" id="PTHR10872">
    <property type="entry name" value="SH2B ADAPTER PROTEIN"/>
    <property type="match status" value="1"/>
</dbReference>
<dbReference type="PANTHER" id="PTHR10872:SF2">
    <property type="entry name" value="LNK, ISOFORM D"/>
    <property type="match status" value="1"/>
</dbReference>
<dbReference type="AlphaFoldDB" id="A0A0L7LLZ2"/>
<evidence type="ECO:0000313" key="7">
    <source>
        <dbReference type="EMBL" id="KOB76211.1"/>
    </source>
</evidence>
<keyword evidence="2" id="KW-0597">Phosphoprotein</keyword>
<reference evidence="7 8" key="1">
    <citation type="journal article" date="2015" name="Genome Biol. Evol.">
        <title>The genome of winter moth (Operophtera brumata) provides a genomic perspective on sexual dimorphism and phenology.</title>
        <authorList>
            <person name="Derks M.F."/>
            <person name="Smit S."/>
            <person name="Salis L."/>
            <person name="Schijlen E."/>
            <person name="Bossers A."/>
            <person name="Mateman C."/>
            <person name="Pijl A.S."/>
            <person name="de Ridder D."/>
            <person name="Groenen M.A."/>
            <person name="Visser M.E."/>
            <person name="Megens H.J."/>
        </authorList>
    </citation>
    <scope>NUCLEOTIDE SEQUENCE [LARGE SCALE GENOMIC DNA]</scope>
    <source>
        <strain evidence="7">WM2013NL</strain>
        <tissue evidence="7">Head and thorax</tissue>
    </source>
</reference>
<proteinExistence type="inferred from homology"/>
<dbReference type="Proteomes" id="UP000037510">
    <property type="component" value="Unassembled WGS sequence"/>
</dbReference>
<dbReference type="SUPFAM" id="SSF55550">
    <property type="entry name" value="SH2 domain"/>
    <property type="match status" value="1"/>
</dbReference>